<dbReference type="AlphaFoldDB" id="A0AAE8ZNB7"/>
<dbReference type="PANTHER" id="PTHR21459">
    <property type="entry name" value="PROTEIN CBG08968"/>
    <property type="match status" value="1"/>
</dbReference>
<dbReference type="PANTHER" id="PTHR21459:SF2">
    <property type="entry name" value="PROTEIN CBG08968"/>
    <property type="match status" value="1"/>
</dbReference>
<dbReference type="Proteomes" id="UP000827892">
    <property type="component" value="Chromosome X"/>
</dbReference>
<protein>
    <submittedName>
        <fullName evidence="1">Uncharacterized protein</fullName>
    </submittedName>
</protein>
<proteinExistence type="predicted"/>
<dbReference type="EMBL" id="CP090896">
    <property type="protein sequence ID" value="ULT82642.1"/>
    <property type="molecule type" value="Genomic_DNA"/>
</dbReference>
<evidence type="ECO:0000313" key="1">
    <source>
        <dbReference type="EMBL" id="ULT82642.1"/>
    </source>
</evidence>
<gene>
    <name evidence="1" type="ORF">L3Y34_012113</name>
</gene>
<organism evidence="1 2">
    <name type="scientific">Caenorhabditis briggsae</name>
    <dbReference type="NCBI Taxonomy" id="6238"/>
    <lineage>
        <taxon>Eukaryota</taxon>
        <taxon>Metazoa</taxon>
        <taxon>Ecdysozoa</taxon>
        <taxon>Nematoda</taxon>
        <taxon>Chromadorea</taxon>
        <taxon>Rhabditida</taxon>
        <taxon>Rhabditina</taxon>
        <taxon>Rhabditomorpha</taxon>
        <taxon>Rhabditoidea</taxon>
        <taxon>Rhabditidae</taxon>
        <taxon>Peloderinae</taxon>
        <taxon>Caenorhabditis</taxon>
    </lineage>
</organism>
<name>A0AAE8ZNB7_CAEBR</name>
<sequence length="272" mass="30433">MSAMAPPAKRKFHSSLDSEPPQFVAYEDYLALHKHVIVLTDIIQQIRDGLIEEGSTKLGKTIANTCQTAPDPPQLGPPVSAPAEVFVDAVSTPAPSSSTKSFANAVLSSMTTSAERTSTPVDPTEIAKQAYQLLEKSTRAVIERAPDDKSPNQDRKDSELIAAIANKHSLPIPSQVYRHVCSSRFRPLKLQFSSKSERDTFLKGFNKIKNDEPLLNTIEPKLRARRDLTRSELETLRASRKFVYDENLKAKTTKYIMQDIHYKLNDKPRPFV</sequence>
<reference evidence="1 2" key="1">
    <citation type="submission" date="2022-05" db="EMBL/GenBank/DDBJ databases">
        <title>Chromosome-level reference genomes for two strains of Caenorhabditis briggsae: an improved platform for comparative genomics.</title>
        <authorList>
            <person name="Stevens L."/>
            <person name="Andersen E.C."/>
        </authorList>
    </citation>
    <scope>NUCLEOTIDE SEQUENCE [LARGE SCALE GENOMIC DNA]</scope>
    <source>
        <strain evidence="1">QX1410_ONT</strain>
        <tissue evidence="1">Whole-organism</tissue>
    </source>
</reference>
<evidence type="ECO:0000313" key="2">
    <source>
        <dbReference type="Proteomes" id="UP000827892"/>
    </source>
</evidence>
<accession>A0AAE8ZNB7</accession>
<dbReference type="KEGG" id="cbr:CBG_14835"/>